<dbReference type="EMBL" id="CP032819">
    <property type="protein sequence ID" value="AZS30829.1"/>
    <property type="molecule type" value="Genomic_DNA"/>
</dbReference>
<gene>
    <name evidence="1" type="ORF">D8S85_15605</name>
</gene>
<organism evidence="1 2">
    <name type="scientific">Butyricimonas faecalis</name>
    <dbReference type="NCBI Taxonomy" id="2093856"/>
    <lineage>
        <taxon>Bacteria</taxon>
        <taxon>Pseudomonadati</taxon>
        <taxon>Bacteroidota</taxon>
        <taxon>Bacteroidia</taxon>
        <taxon>Bacteroidales</taxon>
        <taxon>Odoribacteraceae</taxon>
        <taxon>Butyricimonas</taxon>
    </lineage>
</organism>
<dbReference type="AlphaFoldDB" id="A0A3S9VWG1"/>
<keyword evidence="2" id="KW-1185">Reference proteome</keyword>
<reference evidence="1 2" key="1">
    <citation type="submission" date="2018-10" db="EMBL/GenBank/DDBJ databases">
        <title>Butyricimonas faecalis sp. nov., isolated from human faeces and emended description of the genus Butyricimonas.</title>
        <authorList>
            <person name="Le Roy T."/>
            <person name="Van der Smissen P."/>
            <person name="Paquot A."/>
            <person name="Delzenne N."/>
            <person name="Muccioli G."/>
            <person name="Collet J.-F."/>
            <person name="Cani P.D."/>
        </authorList>
    </citation>
    <scope>NUCLEOTIDE SEQUENCE [LARGE SCALE GENOMIC DNA]</scope>
    <source>
        <strain evidence="1 2">H184</strain>
    </source>
</reference>
<proteinExistence type="predicted"/>
<protein>
    <submittedName>
        <fullName evidence="1">Uncharacterized protein</fullName>
    </submittedName>
</protein>
<accession>A0A3S9VWG1</accession>
<dbReference type="KEGG" id="buy:D8S85_15605"/>
<evidence type="ECO:0000313" key="2">
    <source>
        <dbReference type="Proteomes" id="UP000270673"/>
    </source>
</evidence>
<sequence length="64" mass="7618">MKFTSKTVFLPLFTTARTLFCLFFANAKLVKIFRIRKKYSLRLEVKGAFSIFRYIFHAIHLLTI</sequence>
<dbReference type="Proteomes" id="UP000270673">
    <property type="component" value="Chromosome"/>
</dbReference>
<evidence type="ECO:0000313" key="1">
    <source>
        <dbReference type="EMBL" id="AZS30829.1"/>
    </source>
</evidence>
<name>A0A3S9VWG1_9BACT</name>